<reference evidence="2 3" key="1">
    <citation type="submission" date="2020-04" db="EMBL/GenBank/DDBJ databases">
        <title>Molecular characterization of pseudomonads from Agaricus bisporus reveal novel blotch 2 pathogens in Western Europe.</title>
        <authorList>
            <person name="Taparia T."/>
            <person name="Krijger M."/>
            <person name="Haynes E."/>
            <person name="Elpinstone J.G."/>
            <person name="Noble R."/>
            <person name="Van Der Wolf J."/>
        </authorList>
    </citation>
    <scope>NUCLEOTIDE SEQUENCE [LARGE SCALE GENOMIC DNA]</scope>
    <source>
        <strain evidence="2 3">F1001</strain>
    </source>
</reference>
<dbReference type="Proteomes" id="UP000582981">
    <property type="component" value="Unassembled WGS sequence"/>
</dbReference>
<comment type="caution">
    <text evidence="2">The sequence shown here is derived from an EMBL/GenBank/DDBJ whole genome shotgun (WGS) entry which is preliminary data.</text>
</comment>
<name>A0A7Y8BM99_9PSED</name>
<accession>A0A7Y8BM99</accession>
<dbReference type="RefSeq" id="WP_177144907.1">
    <property type="nucleotide sequence ID" value="NZ_JACAPU010000024.1"/>
</dbReference>
<dbReference type="EMBL" id="JACAPU010000024">
    <property type="protein sequence ID" value="NWB48884.1"/>
    <property type="molecule type" value="Genomic_DNA"/>
</dbReference>
<evidence type="ECO:0000256" key="1">
    <source>
        <dbReference type="SAM" id="SignalP"/>
    </source>
</evidence>
<gene>
    <name evidence="2" type="ORF">HX829_20580</name>
</gene>
<evidence type="ECO:0000313" key="2">
    <source>
        <dbReference type="EMBL" id="NWB48884.1"/>
    </source>
</evidence>
<keyword evidence="1" id="KW-0732">Signal</keyword>
<feature type="signal peptide" evidence="1">
    <location>
        <begin position="1"/>
        <end position="21"/>
    </location>
</feature>
<evidence type="ECO:0000313" key="3">
    <source>
        <dbReference type="Proteomes" id="UP000582981"/>
    </source>
</evidence>
<proteinExistence type="predicted"/>
<dbReference type="AlphaFoldDB" id="A0A7Y8BM99"/>
<protein>
    <recommendedName>
        <fullName evidence="4">Lipoprotein</fullName>
    </recommendedName>
</protein>
<organism evidence="2 3">
    <name type="scientific">Pseudomonas gingeri</name>
    <dbReference type="NCBI Taxonomy" id="117681"/>
    <lineage>
        <taxon>Bacteria</taxon>
        <taxon>Pseudomonadati</taxon>
        <taxon>Pseudomonadota</taxon>
        <taxon>Gammaproteobacteria</taxon>
        <taxon>Pseudomonadales</taxon>
        <taxon>Pseudomonadaceae</taxon>
        <taxon>Pseudomonas</taxon>
    </lineage>
</organism>
<feature type="chain" id="PRO_5030745796" description="Lipoprotein" evidence="1">
    <location>
        <begin position="22"/>
        <end position="234"/>
    </location>
</feature>
<dbReference type="PROSITE" id="PS51257">
    <property type="entry name" value="PROKAR_LIPOPROTEIN"/>
    <property type="match status" value="1"/>
</dbReference>
<evidence type="ECO:0008006" key="4">
    <source>
        <dbReference type="Google" id="ProtNLM"/>
    </source>
</evidence>
<sequence>MHALKTLLLACALVIAGCASQPSLPPPVFPGLEQSDKITVQDLRPHNEGEKEIFSLLITSDAYAIYRMADGSTKPTGMRLLAHRAYEKFPELSKQPTIKVLHFVTYANLQSQLRKNALLAGFTGPIGVALMADKEFPAGDVLTTRIDSQQLEKTAGDEEYTRAYFSAEENPKKSPVNLIYIDTEMLGQRVTTRCLVPPVASKPHLFLVEAMDMCIANHLALYGSGGPQKDTAAK</sequence>